<organism evidence="1 2">
    <name type="scientific">Ceratitis capitata</name>
    <name type="common">Mediterranean fruit fly</name>
    <name type="synonym">Tephritis capitata</name>
    <dbReference type="NCBI Taxonomy" id="7213"/>
    <lineage>
        <taxon>Eukaryota</taxon>
        <taxon>Metazoa</taxon>
        <taxon>Ecdysozoa</taxon>
        <taxon>Arthropoda</taxon>
        <taxon>Hexapoda</taxon>
        <taxon>Insecta</taxon>
        <taxon>Pterygota</taxon>
        <taxon>Neoptera</taxon>
        <taxon>Endopterygota</taxon>
        <taxon>Diptera</taxon>
        <taxon>Brachycera</taxon>
        <taxon>Muscomorpha</taxon>
        <taxon>Tephritoidea</taxon>
        <taxon>Tephritidae</taxon>
        <taxon>Ceratitis</taxon>
        <taxon>Ceratitis</taxon>
    </lineage>
</organism>
<sequence length="65" mass="7328">LYDPASKKVIVCRDVIFWCAYVPHEQNPNDIITFDAEDIVNEAEPSIAEDTSGDYEVTAICNLHE</sequence>
<protein>
    <submittedName>
        <fullName evidence="1">(Mediterranean fruit fly) hypothetical protein</fullName>
    </submittedName>
</protein>
<proteinExistence type="predicted"/>
<dbReference type="EMBL" id="CAJHJT010000023">
    <property type="protein sequence ID" value="CAD7001394.1"/>
    <property type="molecule type" value="Genomic_DNA"/>
</dbReference>
<dbReference type="Proteomes" id="UP000606786">
    <property type="component" value="Unassembled WGS sequence"/>
</dbReference>
<accession>A0A811URQ8</accession>
<evidence type="ECO:0000313" key="2">
    <source>
        <dbReference type="Proteomes" id="UP000606786"/>
    </source>
</evidence>
<dbReference type="AlphaFoldDB" id="A0A811URQ8"/>
<reference evidence="1" key="1">
    <citation type="submission" date="2020-11" db="EMBL/GenBank/DDBJ databases">
        <authorList>
            <person name="Whitehead M."/>
        </authorList>
    </citation>
    <scope>NUCLEOTIDE SEQUENCE</scope>
    <source>
        <strain evidence="1">EGII</strain>
    </source>
</reference>
<feature type="non-terminal residue" evidence="1">
    <location>
        <position position="1"/>
    </location>
</feature>
<gene>
    <name evidence="1" type="ORF">CCAP1982_LOCUS9891</name>
</gene>
<name>A0A811URQ8_CERCA</name>
<evidence type="ECO:0000313" key="1">
    <source>
        <dbReference type="EMBL" id="CAD7001394.1"/>
    </source>
</evidence>
<keyword evidence="2" id="KW-1185">Reference proteome</keyword>
<comment type="caution">
    <text evidence="1">The sequence shown here is derived from an EMBL/GenBank/DDBJ whole genome shotgun (WGS) entry which is preliminary data.</text>
</comment>